<sequence length="864" mass="94827">MSKQRPTPPVSFDSTRSSPAVPTTTTRRRHGSLSVVKTNEPQYQQYQYYAPYQTTPSRDSRSSSSTRHEGHHRGRSADMVDDTMRKSRDPTTNKNNQFTTAARTSHTRARSASAVVYTPRYDNNLLKPVNPPALRRSSRMVAAADPGPAFVPVTAVGPRDPRTNMDRQSSFGAIHANMATSSFQARSSKAPPAPITPGSYAQFDNRPQPFTRPSSSSSSASGSSVMTRESIESRMRSPASSRTSFESWDSSPRKSDFSSWNRPSPIRQQSSYRRRAAGELFAALPGEVMQLILDHLGDLHLESSSTSCATCMMRDFCSVALSARKLLFHARTALYGNILLVGNDSAVQKKRYKLNTGTRLVLLRRTLRANPSVSAMVHTLKVPAAPTGTAVEEYQNLVASVIMACPNFEQLVGPIVTYNHTWNRLHHALSTRWKLKEMNWVVGPSPYQRQRRIRSNSSAAQMMAPPMHAPPGDLQPQQSLAFLDFSTNWSRLKTLTIHCLPGATLTPLSLVETMLAHMPNIEHLYLSNLPLTSFDDSSLLALPPLKTLWLSNLPGITSAGLSSFATRQSARSLTALTLKDLNIASLPALVRIFSHLVSLDKFSFVQNRAPVLPADEMIWLFPYLASKSLRNLHWDIPVSDVTNPADPILAKSIAAGGFPSLRSLRAPSDADGMFQTLCMPVEKIELASDRFHGRGLVNNNGQRSGPTSPTATSHQAAAQIAVAQAAAAAAAAADKSAPFSRNLHHARLAAQNRIEAARSHPRYFVNVIDEDGSVVEKYGMSGYMGQVESKIRYHLLPDPGATNENGGLVDLADVMLGDGGESLSGDREGCSGRWNANETSAADKRDRERWWHTERGRWRQVGLA</sequence>
<feature type="compositionally biased region" description="Low complexity" evidence="1">
    <location>
        <begin position="41"/>
        <end position="53"/>
    </location>
</feature>
<feature type="compositionally biased region" description="Low complexity" evidence="1">
    <location>
        <begin position="214"/>
        <end position="224"/>
    </location>
</feature>
<gene>
    <name evidence="2" type="ORF">PG996_012318</name>
</gene>
<accession>A0ABR1U2T8</accession>
<protein>
    <recommendedName>
        <fullName evidence="4">F-box domain-containing protein</fullName>
    </recommendedName>
</protein>
<feature type="compositionally biased region" description="Polar residues" evidence="1">
    <location>
        <begin position="257"/>
        <end position="271"/>
    </location>
</feature>
<feature type="compositionally biased region" description="Polar residues" evidence="1">
    <location>
        <begin position="238"/>
        <end position="250"/>
    </location>
</feature>
<proteinExistence type="predicted"/>
<dbReference type="EMBL" id="JAQQWM010000008">
    <property type="protein sequence ID" value="KAK8053017.1"/>
    <property type="molecule type" value="Genomic_DNA"/>
</dbReference>
<dbReference type="Gene3D" id="3.80.10.10">
    <property type="entry name" value="Ribonuclease Inhibitor"/>
    <property type="match status" value="1"/>
</dbReference>
<evidence type="ECO:0000313" key="2">
    <source>
        <dbReference type="EMBL" id="KAK8053017.1"/>
    </source>
</evidence>
<evidence type="ECO:0008006" key="4">
    <source>
        <dbReference type="Google" id="ProtNLM"/>
    </source>
</evidence>
<dbReference type="SUPFAM" id="SSF52047">
    <property type="entry name" value="RNI-like"/>
    <property type="match status" value="1"/>
</dbReference>
<comment type="caution">
    <text evidence="2">The sequence shown here is derived from an EMBL/GenBank/DDBJ whole genome shotgun (WGS) entry which is preliminary data.</text>
</comment>
<feature type="region of interest" description="Disordered" evidence="1">
    <location>
        <begin position="182"/>
        <end position="271"/>
    </location>
</feature>
<feature type="region of interest" description="Disordered" evidence="1">
    <location>
        <begin position="1"/>
        <end position="112"/>
    </location>
</feature>
<organism evidence="2 3">
    <name type="scientific">Apiospora saccharicola</name>
    <dbReference type="NCBI Taxonomy" id="335842"/>
    <lineage>
        <taxon>Eukaryota</taxon>
        <taxon>Fungi</taxon>
        <taxon>Dikarya</taxon>
        <taxon>Ascomycota</taxon>
        <taxon>Pezizomycotina</taxon>
        <taxon>Sordariomycetes</taxon>
        <taxon>Xylariomycetidae</taxon>
        <taxon>Amphisphaeriales</taxon>
        <taxon>Apiosporaceae</taxon>
        <taxon>Apiospora</taxon>
    </lineage>
</organism>
<evidence type="ECO:0000313" key="3">
    <source>
        <dbReference type="Proteomes" id="UP001446871"/>
    </source>
</evidence>
<keyword evidence="3" id="KW-1185">Reference proteome</keyword>
<name>A0ABR1U2T8_9PEZI</name>
<feature type="compositionally biased region" description="Low complexity" evidence="1">
    <location>
        <begin position="99"/>
        <end position="112"/>
    </location>
</feature>
<feature type="compositionally biased region" description="Basic and acidic residues" evidence="1">
    <location>
        <begin position="75"/>
        <end position="91"/>
    </location>
</feature>
<reference evidence="2 3" key="1">
    <citation type="submission" date="2023-01" db="EMBL/GenBank/DDBJ databases">
        <title>Analysis of 21 Apiospora genomes using comparative genomics revels a genus with tremendous synthesis potential of carbohydrate active enzymes and secondary metabolites.</title>
        <authorList>
            <person name="Sorensen T."/>
        </authorList>
    </citation>
    <scope>NUCLEOTIDE SEQUENCE [LARGE SCALE GENOMIC DNA]</scope>
    <source>
        <strain evidence="2 3">CBS 83171</strain>
    </source>
</reference>
<dbReference type="InterPro" id="IPR032675">
    <property type="entry name" value="LRR_dom_sf"/>
</dbReference>
<dbReference type="Proteomes" id="UP001446871">
    <property type="component" value="Unassembled WGS sequence"/>
</dbReference>
<evidence type="ECO:0000256" key="1">
    <source>
        <dbReference type="SAM" id="MobiDB-lite"/>
    </source>
</evidence>
<feature type="compositionally biased region" description="Polar residues" evidence="1">
    <location>
        <begin position="12"/>
        <end position="25"/>
    </location>
</feature>
<feature type="region of interest" description="Disordered" evidence="1">
    <location>
        <begin position="824"/>
        <end position="846"/>
    </location>
</feature>